<feature type="transmembrane region" description="Helical" evidence="4">
    <location>
        <begin position="173"/>
        <end position="191"/>
    </location>
</feature>
<dbReference type="PANTHER" id="PTHR24421:SF63">
    <property type="entry name" value="SENSOR HISTIDINE KINASE DESK"/>
    <property type="match status" value="1"/>
</dbReference>
<evidence type="ECO:0000256" key="2">
    <source>
        <dbReference type="ARBA" id="ARBA00022777"/>
    </source>
</evidence>
<dbReference type="HOGENOM" id="CLU_000445_20_8_11"/>
<organism evidence="6 7">
    <name type="scientific">Corynebacterium efficiens (strain DSM 44549 / YS-314 / AJ 12310 / JCM 11189 / NBRC 100395)</name>
    <dbReference type="NCBI Taxonomy" id="196164"/>
    <lineage>
        <taxon>Bacteria</taxon>
        <taxon>Bacillati</taxon>
        <taxon>Actinomycetota</taxon>
        <taxon>Actinomycetes</taxon>
        <taxon>Mycobacteriales</taxon>
        <taxon>Corynebacteriaceae</taxon>
        <taxon>Corynebacterium</taxon>
    </lineage>
</organism>
<feature type="domain" description="Signal transduction histidine kinase subgroup 3 dimerisation and phosphoacceptor" evidence="5">
    <location>
        <begin position="236"/>
        <end position="300"/>
    </location>
</feature>
<proteinExistence type="predicted"/>
<keyword evidence="1" id="KW-0808">Transferase</keyword>
<sequence>MSRHDTSCAGTPTANMGSLMTETHSSRLENLLTPLHRWRGLGSVDKYALYTRVSMQLIPVAVILGYLVGASDFLSTAGIPSWRLVVVGLYVLLLLIFPILIFEVHPDLNTRPRSPVEPLFRVGLVITVLGLVVSLALQHPSFSTADRLTAVIITVMSLFALSIAYVPWLRYSWLIILGLTLVVGVIVNMTVPVASWWVVFAPITVITVRMTIWTVNVMKEVEHSRELEASLRVTEERLRFAQELHDTLGQHLAAMSLKSEVALALATRGDDRLEDELRELQTLARTSMSQMREVVQGYRSINLATEIDGARSLLDDARITLHVHGAAGDVPAPHRELAAWLVREATTNVLRHSDATTVDLYLSDTDVRMTNDGASGAVGRLSGLGALRQRADAAGASLQVNCEGELFTVRLLLESAVPA</sequence>
<dbReference type="Gene3D" id="1.20.5.1930">
    <property type="match status" value="1"/>
</dbReference>
<name>Q8FQU6_COREF</name>
<dbReference type="GO" id="GO:0016020">
    <property type="term" value="C:membrane"/>
    <property type="evidence" value="ECO:0007669"/>
    <property type="project" value="InterPro"/>
</dbReference>
<dbReference type="KEGG" id="cef:CE1021"/>
<dbReference type="Pfam" id="PF07730">
    <property type="entry name" value="HisKA_3"/>
    <property type="match status" value="1"/>
</dbReference>
<feature type="transmembrane region" description="Helical" evidence="4">
    <location>
        <begin position="148"/>
        <end position="166"/>
    </location>
</feature>
<evidence type="ECO:0000313" key="7">
    <source>
        <dbReference type="Proteomes" id="UP000001409"/>
    </source>
</evidence>
<dbReference type="AlphaFoldDB" id="Q8FQU6"/>
<evidence type="ECO:0000313" key="6">
    <source>
        <dbReference type="EMBL" id="BAC17831.1"/>
    </source>
</evidence>
<dbReference type="EMBL" id="BA000035">
    <property type="protein sequence ID" value="BAC17831.1"/>
    <property type="molecule type" value="Genomic_DNA"/>
</dbReference>
<dbReference type="InterPro" id="IPR036890">
    <property type="entry name" value="HATPase_C_sf"/>
</dbReference>
<evidence type="ECO:0000256" key="4">
    <source>
        <dbReference type="SAM" id="Phobius"/>
    </source>
</evidence>
<feature type="transmembrane region" description="Helical" evidence="4">
    <location>
        <begin position="81"/>
        <end position="102"/>
    </location>
</feature>
<dbReference type="InterPro" id="IPR011712">
    <property type="entry name" value="Sig_transdc_His_kin_sub3_dim/P"/>
</dbReference>
<evidence type="ECO:0000256" key="1">
    <source>
        <dbReference type="ARBA" id="ARBA00022679"/>
    </source>
</evidence>
<dbReference type="Gene3D" id="3.30.565.10">
    <property type="entry name" value="Histidine kinase-like ATPase, C-terminal domain"/>
    <property type="match status" value="1"/>
</dbReference>
<accession>Q8FQU6</accession>
<evidence type="ECO:0000259" key="5">
    <source>
        <dbReference type="Pfam" id="PF07730"/>
    </source>
</evidence>
<keyword evidence="7" id="KW-1185">Reference proteome</keyword>
<dbReference type="PANTHER" id="PTHR24421">
    <property type="entry name" value="NITRATE/NITRITE SENSOR PROTEIN NARX-RELATED"/>
    <property type="match status" value="1"/>
</dbReference>
<keyword evidence="3" id="KW-0902">Two-component regulatory system</keyword>
<evidence type="ECO:0000256" key="3">
    <source>
        <dbReference type="ARBA" id="ARBA00023012"/>
    </source>
</evidence>
<dbReference type="GO" id="GO:0046983">
    <property type="term" value="F:protein dimerization activity"/>
    <property type="evidence" value="ECO:0007669"/>
    <property type="project" value="InterPro"/>
</dbReference>
<keyword evidence="4" id="KW-0812">Transmembrane</keyword>
<keyword evidence="2 6" id="KW-0418">Kinase</keyword>
<dbReference type="STRING" id="196164.gene:10741427"/>
<feature type="transmembrane region" description="Helical" evidence="4">
    <location>
        <begin position="47"/>
        <end position="69"/>
    </location>
</feature>
<protein>
    <submittedName>
        <fullName evidence="6">Putative two-component sensory kinase</fullName>
    </submittedName>
</protein>
<dbReference type="Proteomes" id="UP000001409">
    <property type="component" value="Chromosome"/>
</dbReference>
<reference evidence="6 7" key="1">
    <citation type="journal article" date="2003" name="Genome Res.">
        <title>Comparative complete genome sequence analysis of the amino acid replacements responsible for the thermostability of Corynebacterium efficiens.</title>
        <authorList>
            <person name="Nishio Y."/>
            <person name="Nakamura Y."/>
            <person name="Kawarabayasi Y."/>
            <person name="Usuda Y."/>
            <person name="Kimura E."/>
            <person name="Sugimoto S."/>
            <person name="Matsui K."/>
            <person name="Yamagishi A."/>
            <person name="Kikuchi H."/>
            <person name="Ikeo K."/>
            <person name="Gojobori T."/>
        </authorList>
    </citation>
    <scope>NUCLEOTIDE SEQUENCE [LARGE SCALE GENOMIC DNA]</scope>
    <source>
        <strain evidence="7">DSM 44549 / YS-314 / AJ 12310 / JCM 11189 / NBRC 100395</strain>
    </source>
</reference>
<keyword evidence="4" id="KW-1133">Transmembrane helix</keyword>
<dbReference type="eggNOG" id="COG4585">
    <property type="taxonomic scope" value="Bacteria"/>
</dbReference>
<keyword evidence="4" id="KW-0472">Membrane</keyword>
<dbReference type="GO" id="GO:0000155">
    <property type="term" value="F:phosphorelay sensor kinase activity"/>
    <property type="evidence" value="ECO:0007669"/>
    <property type="project" value="InterPro"/>
</dbReference>
<feature type="transmembrane region" description="Helical" evidence="4">
    <location>
        <begin position="122"/>
        <end position="142"/>
    </location>
</feature>
<dbReference type="InterPro" id="IPR050482">
    <property type="entry name" value="Sensor_HK_TwoCompSys"/>
</dbReference>